<dbReference type="EMBL" id="CP092867">
    <property type="protein sequence ID" value="UYV67478.1"/>
    <property type="molecule type" value="Genomic_DNA"/>
</dbReference>
<keyword evidence="3" id="KW-1185">Reference proteome</keyword>
<evidence type="ECO:0000313" key="3">
    <source>
        <dbReference type="Proteomes" id="UP001235939"/>
    </source>
</evidence>
<sequence length="306" mass="34315">MDPTHRWRHHPSPPSSSTGGDDESPIMARYHPRGGGTLRSSRSVPALAMATWDGEPCPVHGGRGPPSPRHHCGSVMDFMPPHRTLKPYHHGSLPLLAPPPPPSMTPYPPPHLLPPFFRPRPYVIPAAFEPLPVRDPFKARTPLPHHHYAHSYKGYEEEDDSLCCKGHLIVLWIILGVVTCGNPITHPLPRLPSTFHLGITTEPVKVDRMPEDSSVQRMTEVRDKYVADALTNIQPHCEDRVSHLKDAMRGLAAPRTEEVIIAPIDIYCATNIFLHRLEQADKNHREILTLPRQPTSTMSHGNHRKK</sequence>
<gene>
    <name evidence="2" type="ORF">LAZ67_5000837</name>
</gene>
<evidence type="ECO:0000313" key="2">
    <source>
        <dbReference type="EMBL" id="UYV67478.1"/>
    </source>
</evidence>
<feature type="region of interest" description="Disordered" evidence="1">
    <location>
        <begin position="1"/>
        <end position="41"/>
    </location>
</feature>
<accession>A0ABY6KFY4</accession>
<feature type="compositionally biased region" description="Basic residues" evidence="1">
    <location>
        <begin position="1"/>
        <end position="11"/>
    </location>
</feature>
<proteinExistence type="predicted"/>
<name>A0ABY6KFY4_9ARAC</name>
<protein>
    <submittedName>
        <fullName evidence="2">Uncharacterized protein</fullName>
    </submittedName>
</protein>
<dbReference type="Proteomes" id="UP001235939">
    <property type="component" value="Chromosome 05"/>
</dbReference>
<reference evidence="2 3" key="1">
    <citation type="submission" date="2022-01" db="EMBL/GenBank/DDBJ databases">
        <title>A chromosomal length assembly of Cordylochernes scorpioides.</title>
        <authorList>
            <person name="Zeh D."/>
            <person name="Zeh J."/>
        </authorList>
    </citation>
    <scope>NUCLEOTIDE SEQUENCE [LARGE SCALE GENOMIC DNA]</scope>
    <source>
        <strain evidence="2">IN4F17</strain>
        <tissue evidence="2">Whole Body</tissue>
    </source>
</reference>
<evidence type="ECO:0000256" key="1">
    <source>
        <dbReference type="SAM" id="MobiDB-lite"/>
    </source>
</evidence>
<organism evidence="2 3">
    <name type="scientific">Cordylochernes scorpioides</name>
    <dbReference type="NCBI Taxonomy" id="51811"/>
    <lineage>
        <taxon>Eukaryota</taxon>
        <taxon>Metazoa</taxon>
        <taxon>Ecdysozoa</taxon>
        <taxon>Arthropoda</taxon>
        <taxon>Chelicerata</taxon>
        <taxon>Arachnida</taxon>
        <taxon>Pseudoscorpiones</taxon>
        <taxon>Cheliferoidea</taxon>
        <taxon>Chernetidae</taxon>
        <taxon>Cordylochernes</taxon>
    </lineage>
</organism>